<evidence type="ECO:0000313" key="5">
    <source>
        <dbReference type="Proteomes" id="UP000590623"/>
    </source>
</evidence>
<dbReference type="AlphaFoldDB" id="A0A7L2J0Y2"/>
<dbReference type="Proteomes" id="UP000590623">
    <property type="component" value="Unassembled WGS sequence"/>
</dbReference>
<protein>
    <submittedName>
        <fullName evidence="4">SAPC2 protein</fullName>
    </submittedName>
</protein>
<name>A0A7L2J0Y2_CINMU</name>
<evidence type="ECO:0000313" key="4">
    <source>
        <dbReference type="EMBL" id="NXR17468.1"/>
    </source>
</evidence>
<dbReference type="Pfam" id="PF11414">
    <property type="entry name" value="Suppressor_APC"/>
    <property type="match status" value="1"/>
</dbReference>
<feature type="domain" description="Suppressor APC" evidence="3">
    <location>
        <begin position="19"/>
        <end position="92"/>
    </location>
</feature>
<comment type="caution">
    <text evidence="4">The sequence shown here is derived from an EMBL/GenBank/DDBJ whole genome shotgun (WGS) entry which is preliminary data.</text>
</comment>
<gene>
    <name evidence="4" type="primary">Sapcd2</name>
    <name evidence="4" type="ORF">CINMEX_R00719</name>
</gene>
<dbReference type="PANTHER" id="PTHR14907">
    <property type="entry name" value="FI14130P"/>
    <property type="match status" value="1"/>
</dbReference>
<feature type="region of interest" description="Disordered" evidence="2">
    <location>
        <begin position="94"/>
        <end position="217"/>
    </location>
</feature>
<dbReference type="PANTHER" id="PTHR14907:SF3">
    <property type="entry name" value="SUPPRESSOR APC DOMAIN-CONTAINING PROTEIN 2"/>
    <property type="match status" value="1"/>
</dbReference>
<feature type="non-terminal residue" evidence="4">
    <location>
        <position position="388"/>
    </location>
</feature>
<dbReference type="InterPro" id="IPR026828">
    <property type="entry name" value="SAPC2_1/2"/>
</dbReference>
<feature type="coiled-coil region" evidence="1">
    <location>
        <begin position="335"/>
        <end position="376"/>
    </location>
</feature>
<feature type="compositionally biased region" description="Gly residues" evidence="2">
    <location>
        <begin position="187"/>
        <end position="200"/>
    </location>
</feature>
<evidence type="ECO:0000259" key="3">
    <source>
        <dbReference type="Pfam" id="PF25825"/>
    </source>
</evidence>
<accession>A0A7L2J0Y2</accession>
<evidence type="ECO:0000256" key="2">
    <source>
        <dbReference type="SAM" id="MobiDB-lite"/>
    </source>
</evidence>
<keyword evidence="5" id="KW-1185">Reference proteome</keyword>
<evidence type="ECO:0000256" key="1">
    <source>
        <dbReference type="SAM" id="Coils"/>
    </source>
</evidence>
<proteinExistence type="predicted"/>
<organism evidence="4 5">
    <name type="scientific">Cinclus mexicanus</name>
    <name type="common">American dipper</name>
    <dbReference type="NCBI Taxonomy" id="161649"/>
    <lineage>
        <taxon>Eukaryota</taxon>
        <taxon>Metazoa</taxon>
        <taxon>Chordata</taxon>
        <taxon>Craniata</taxon>
        <taxon>Vertebrata</taxon>
        <taxon>Euteleostomi</taxon>
        <taxon>Archelosauria</taxon>
        <taxon>Archosauria</taxon>
        <taxon>Dinosauria</taxon>
        <taxon>Saurischia</taxon>
        <taxon>Theropoda</taxon>
        <taxon>Coelurosauria</taxon>
        <taxon>Aves</taxon>
        <taxon>Neognathae</taxon>
        <taxon>Neoaves</taxon>
        <taxon>Telluraves</taxon>
        <taxon>Australaves</taxon>
        <taxon>Passeriformes</taxon>
        <taxon>Cinclidae</taxon>
        <taxon>Cinclus</taxon>
    </lineage>
</organism>
<feature type="compositionally biased region" description="Basic residues" evidence="2">
    <location>
        <begin position="206"/>
        <end position="217"/>
    </location>
</feature>
<dbReference type="Pfam" id="PF25825">
    <property type="entry name" value="SAPC2_N"/>
    <property type="match status" value="1"/>
</dbReference>
<reference evidence="4 5" key="1">
    <citation type="submission" date="2019-09" db="EMBL/GenBank/DDBJ databases">
        <title>Bird 10,000 Genomes (B10K) Project - Family phase.</title>
        <authorList>
            <person name="Zhang G."/>
        </authorList>
    </citation>
    <scope>NUCLEOTIDE SEQUENCE [LARGE SCALE GENOMIC DNA]</scope>
    <source>
        <strain evidence="4">B10K-DU-001-77</strain>
        <tissue evidence="4">Muscle</tissue>
    </source>
</reference>
<dbReference type="EMBL" id="VWYM01002133">
    <property type="protein sequence ID" value="NXR17468.1"/>
    <property type="molecule type" value="Genomic_DNA"/>
</dbReference>
<sequence length="388" mass="42635">AAAMAPERGDRSFPAGTEGLPRVFLQSLRTLFDILDDRRRGYVHLREIESRWRGAEAQELPAGVMEGLRQAAPASGYLTFERFVLGLRAALPEAVPPVEGGSGGRRSVEKLPSPRCSEERRGKSTGQQEPGHGQPRGRGEWRDWAGGFGLAGVMAAPGPGTGARRSGWDPAAHPSPLCRLLGSEPGVPGGPSQGDNGHSGAGDIRRHQRGHAEHRRHTITNGVDFSMLKYMKELEQEKDFLLQGLELIDRTREWYHQHIQLMQEHQQLLGKKRTSADFPEGGQSYLGRLVPKLQEVNRCLGDLLSTAGKTGNPSSALSRLVPVTSPASTGSQQAINMLKEQNRLLTKEVTDKSERITQLEQEKSALIKQLFEARAHNNEMSQLDSTFI</sequence>
<dbReference type="InterPro" id="IPR057953">
    <property type="entry name" value="SAPC2_N"/>
</dbReference>
<feature type="non-terminal residue" evidence="4">
    <location>
        <position position="1"/>
    </location>
</feature>
<dbReference type="OrthoDB" id="10035013at2759"/>
<keyword evidence="1" id="KW-0175">Coiled coil</keyword>